<evidence type="ECO:0000256" key="9">
    <source>
        <dbReference type="ARBA" id="ARBA00023242"/>
    </source>
</evidence>
<dbReference type="InterPro" id="IPR038980">
    <property type="entry name" value="ATM_plant"/>
</dbReference>
<dbReference type="CDD" id="cd05171">
    <property type="entry name" value="PIKKc_ATM"/>
    <property type="match status" value="1"/>
</dbReference>
<evidence type="ECO:0000256" key="5">
    <source>
        <dbReference type="ARBA" id="ARBA00022741"/>
    </source>
</evidence>
<keyword evidence="6" id="KW-0227">DNA damage</keyword>
<keyword evidence="18" id="KW-1185">Reference proteome</keyword>
<evidence type="ECO:0000256" key="4">
    <source>
        <dbReference type="ARBA" id="ARBA00022679"/>
    </source>
</evidence>
<dbReference type="InterPro" id="IPR003152">
    <property type="entry name" value="FATC_dom"/>
</dbReference>
<dbReference type="OrthoDB" id="381190at2759"/>
<dbReference type="EMBL" id="LR899009">
    <property type="protein sequence ID" value="CAD7078326.1"/>
    <property type="molecule type" value="Genomic_DNA"/>
</dbReference>
<dbReference type="PROSITE" id="PS50290">
    <property type="entry name" value="PI3_4_KINASE_3"/>
    <property type="match status" value="1"/>
</dbReference>
<evidence type="ECO:0000256" key="13">
    <source>
        <dbReference type="ARBA" id="ARBA00073111"/>
    </source>
</evidence>
<keyword evidence="8" id="KW-0067">ATP-binding</keyword>
<dbReference type="SMART" id="SM00146">
    <property type="entry name" value="PI3Kc"/>
    <property type="match status" value="1"/>
</dbReference>
<evidence type="ECO:0000256" key="8">
    <source>
        <dbReference type="ARBA" id="ARBA00022840"/>
    </source>
</evidence>
<dbReference type="GO" id="GO:0006281">
    <property type="term" value="P:DNA repair"/>
    <property type="evidence" value="ECO:0007669"/>
    <property type="project" value="InterPro"/>
</dbReference>
<evidence type="ECO:0000256" key="1">
    <source>
        <dbReference type="ARBA" id="ARBA00004123"/>
    </source>
</evidence>
<evidence type="ECO:0000256" key="3">
    <source>
        <dbReference type="ARBA" id="ARBA00022527"/>
    </source>
</evidence>
<evidence type="ECO:0000259" key="15">
    <source>
        <dbReference type="PROSITE" id="PS51189"/>
    </source>
</evidence>
<dbReference type="PANTHER" id="PTHR37079">
    <property type="entry name" value="SERINE/THREONINE-PROTEIN KINASE ATM"/>
    <property type="match status" value="1"/>
</dbReference>
<accession>A0A7R8UCN2</accession>
<evidence type="ECO:0000256" key="12">
    <source>
        <dbReference type="ARBA" id="ARBA00048679"/>
    </source>
</evidence>
<dbReference type="InterPro" id="IPR000403">
    <property type="entry name" value="PI3/4_kinase_cat_dom"/>
</dbReference>
<gene>
    <name evidence="17" type="ORF">HERILL_LOCUS1598</name>
</gene>
<dbReference type="FunFam" id="3.30.1010.10:FF:000023">
    <property type="entry name" value="Serine/threonine-protein kinase ATM"/>
    <property type="match status" value="1"/>
</dbReference>
<dbReference type="Gene3D" id="3.30.1010.10">
    <property type="entry name" value="Phosphatidylinositol 3-kinase Catalytic Subunit, Chain A, domain 4"/>
    <property type="match status" value="1"/>
</dbReference>
<dbReference type="PROSITE" id="PS51189">
    <property type="entry name" value="FAT"/>
    <property type="match status" value="1"/>
</dbReference>
<dbReference type="InterPro" id="IPR011009">
    <property type="entry name" value="Kinase-like_dom_sf"/>
</dbReference>
<keyword evidence="7" id="KW-0418">Kinase</keyword>
<dbReference type="GO" id="GO:0005634">
    <property type="term" value="C:nucleus"/>
    <property type="evidence" value="ECO:0007669"/>
    <property type="project" value="UniProtKB-SubCell"/>
</dbReference>
<dbReference type="Pfam" id="PF02259">
    <property type="entry name" value="FAT"/>
    <property type="match status" value="1"/>
</dbReference>
<comment type="subcellular location">
    <subcellularLocation>
        <location evidence="1">Nucleus</location>
    </subcellularLocation>
</comment>
<dbReference type="PROSITE" id="PS00916">
    <property type="entry name" value="PI3_4_KINASE_2"/>
    <property type="match status" value="1"/>
</dbReference>
<dbReference type="SUPFAM" id="SSF56112">
    <property type="entry name" value="Protein kinase-like (PK-like)"/>
    <property type="match status" value="1"/>
</dbReference>
<dbReference type="Pfam" id="PF00454">
    <property type="entry name" value="PI3_PI4_kinase"/>
    <property type="match status" value="1"/>
</dbReference>
<evidence type="ECO:0000259" key="14">
    <source>
        <dbReference type="PROSITE" id="PS50290"/>
    </source>
</evidence>
<keyword evidence="9" id="KW-0539">Nucleus</keyword>
<dbReference type="PROSITE" id="PS00915">
    <property type="entry name" value="PI3_4_KINASE_1"/>
    <property type="match status" value="1"/>
</dbReference>
<dbReference type="SMART" id="SM01343">
    <property type="entry name" value="FATC"/>
    <property type="match status" value="1"/>
</dbReference>
<feature type="domain" description="FAT" evidence="15">
    <location>
        <begin position="1806"/>
        <end position="2400"/>
    </location>
</feature>
<dbReference type="InterPro" id="IPR044107">
    <property type="entry name" value="PIKKc_ATM"/>
</dbReference>
<dbReference type="InterPro" id="IPR003151">
    <property type="entry name" value="PIK-rel_kinase_FAT"/>
</dbReference>
<dbReference type="InParanoid" id="A0A7R8UCN2"/>
<dbReference type="PROSITE" id="PS51190">
    <property type="entry name" value="FATC"/>
    <property type="match status" value="1"/>
</dbReference>
<evidence type="ECO:0000259" key="16">
    <source>
        <dbReference type="PROSITE" id="PS51190"/>
    </source>
</evidence>
<keyword evidence="3" id="KW-0723">Serine/threonine-protein kinase</keyword>
<dbReference type="InterPro" id="IPR014009">
    <property type="entry name" value="PIK_FAT"/>
</dbReference>
<dbReference type="Proteomes" id="UP000594454">
    <property type="component" value="Chromosome 1"/>
</dbReference>
<proteinExistence type="predicted"/>
<dbReference type="GO" id="GO:0004674">
    <property type="term" value="F:protein serine/threonine kinase activity"/>
    <property type="evidence" value="ECO:0007669"/>
    <property type="project" value="UniProtKB-KW"/>
</dbReference>
<dbReference type="InterPro" id="IPR018936">
    <property type="entry name" value="PI3/4_kinase_CS"/>
</dbReference>
<comment type="catalytic activity">
    <reaction evidence="12">
        <text>L-seryl-[protein] + ATP = O-phospho-L-seryl-[protein] + ADP + H(+)</text>
        <dbReference type="Rhea" id="RHEA:17989"/>
        <dbReference type="Rhea" id="RHEA-COMP:9863"/>
        <dbReference type="Rhea" id="RHEA-COMP:11604"/>
        <dbReference type="ChEBI" id="CHEBI:15378"/>
        <dbReference type="ChEBI" id="CHEBI:29999"/>
        <dbReference type="ChEBI" id="CHEBI:30616"/>
        <dbReference type="ChEBI" id="CHEBI:83421"/>
        <dbReference type="ChEBI" id="CHEBI:456216"/>
        <dbReference type="EC" id="2.7.11.1"/>
    </reaction>
</comment>
<dbReference type="EC" id="2.7.11.1" evidence="2"/>
<evidence type="ECO:0000256" key="11">
    <source>
        <dbReference type="ARBA" id="ARBA00047899"/>
    </source>
</evidence>
<evidence type="ECO:0000313" key="18">
    <source>
        <dbReference type="Proteomes" id="UP000594454"/>
    </source>
</evidence>
<keyword evidence="10" id="KW-0131">Cell cycle</keyword>
<keyword evidence="5" id="KW-0547">Nucleotide-binding</keyword>
<evidence type="ECO:0000256" key="10">
    <source>
        <dbReference type="ARBA" id="ARBA00023306"/>
    </source>
</evidence>
<protein>
    <recommendedName>
        <fullName evidence="13">Serine/threonine-protein kinase ATM</fullName>
        <ecNumber evidence="2">2.7.11.1</ecNumber>
    </recommendedName>
</protein>
<feature type="domain" description="FATC" evidence="16">
    <location>
        <begin position="2818"/>
        <end position="2850"/>
    </location>
</feature>
<evidence type="ECO:0000256" key="2">
    <source>
        <dbReference type="ARBA" id="ARBA00012513"/>
    </source>
</evidence>
<reference evidence="17 18" key="1">
    <citation type="submission" date="2020-11" db="EMBL/GenBank/DDBJ databases">
        <authorList>
            <person name="Wallbank WR R."/>
            <person name="Pardo Diaz C."/>
            <person name="Kozak K."/>
            <person name="Martin S."/>
            <person name="Jiggins C."/>
            <person name="Moest M."/>
            <person name="Warren A I."/>
            <person name="Generalovic N T."/>
            <person name="Byers J.R.P. K."/>
            <person name="Montejo-Kovacevich G."/>
            <person name="Yen C E."/>
        </authorList>
    </citation>
    <scope>NUCLEOTIDE SEQUENCE [LARGE SCALE GENOMIC DNA]</scope>
</reference>
<sequence length="2850" mass="328904">MLDVPIIIAFFTCKYAIQLCNGLQREEAEQISKNSIQEFVCRSLCRNEISTADDNLHGPVAKMTSSQSVRLSALHSELQQLCIEIRSDSQPSRNKAVESLNSVLSNRKSDIIDCITNPEYGSSLNWSTLFNNAFEGIIKHSVKLEESKNSRSFSTLNNKNPVFAAVVSKIIEYAIEAKSPLKCGLLIEAVTTGLENQIVYDHFGTLLFRIIDTGFIVVGGNLAGVKLSDLTNLLRQCFTSYDERSSSGQILSLLRCLNQILSLGTEYTPLCIELPQFLGSMKTICQAITSDKSTQYEVIKLVYQFVCNVVVDRHMEIAHFLQAIMPSLCEYYDFRMKMPVKEQFFELCAIFLSIHYVETGNFEAAVPILNEDEWKNQLKQIFNLVKLEIKEKSRELNKDTADTYCQSFLLLAPIASYMIFWNPLFESTSGETQRKIPKYATKYQGLLDLTSIDSSKLNWGWFIILSECMVRYHYLIDITDYQPMLELVVRFQKAATSTSQIRSVGKYCSVLLEKGVYFEGNTFLNINYCASQWRTVVDTAINNLLQKSLTSEEHHSLVQTLIKYQKIPNDSLLSLVKSLITNTKFRTNRCLLTVRTIMKYYREIFLSNAEVVRDLIVWLNPLNVRLDVVSKINNKSTDPKLMADIIAYLIVENDNPNNEAIKSDENDAQTRHFGTVQKAIHYGCLKKVIFIESRRYRPAKNEQTTANQWKLIVNEKYFKILLHAIDFDPRTITQQDASDLMNNMSKLETLLTLLSNLLDRGKFDNNDLCLSAVIKKAGFLLNTIEMQLKDDNIRNMDISNARDVLDQLGSIVDNLQNPIISNLVSSNNSYSIIEYLSKCLNWFGDYDVMLDTDDTIFRRNLALKCIKVLASCRTSSSSFSCINNFEVDLHEEKEVQAILSIIGVFCDHEQQPHIAKWIMENVQDICKQHHSNLKLSLSLIKLLPNIANYVKPYENFTEAIMVILSSFLKMSYKKIYPPRFVAELLKTVRNIAKIYYELVDNEEFSKIFVSVNKFLTMPSKYIQYAAVDCWSYLIDDKWLYENTEKIPFRHLSLCNTMFDAINCEEFGKQNQFYERQYPVIIQLLLAAFGLSCNLEEQALLLLMMHGFLTSKDSSHSLQEIGKYLERDLEMILKQNLIAVAIEWFESILQRGGNLVNSPWAPFVRDEMKFLEENRKVIEFCALYANYDMVRKLSNRLGSSLQRELEQLKPLITATLLPRICEHNTDIKLHNCDSEQLIENMKKYKLNANLAMVNSDSAWEVLYFLSKNVWDQEKFNELCGFEMMWPKPNMINYDTFVKYVKYFLYNKITKGTSIIDSLMKHKSLQVVYLLNAIKADFENSYYVEMKLFAFFHYCLTIHCIVSSLTNEFQKDKMRKVKEFLIRDAIHYLCNILKNAQEDILMLQAATHFLIWFSSSLLPNNKISVEENLNLLVRSFMSLISKDLSVELTDRCFDTLDLLINRNCDLLSESIAVLDDFPTEDRYNNFRLTQEKIKYRHQTNSLWDEINYFLKCSDRGVAGFQNLRKHLANRKNELISMCNFANKTIEMIRSSPIFKLLKLLLTSVKNKNDDIKVEAAKCLGELGPVNLTTVSLFSDLKNTCYEKFETSEESFQYFISKVMESLEDLLLTGKHTKVRLANEICHQIVNSKVGKECLASTPLFQIFGQTFDHGLEAWKTIKDIPFSEILESTKGLTYSTWITEFTSRIYGGIDYKPFQKLSALDGDLCEQTYTAFFKLLLSTNNKVHLSSIEKLVKKFFEATNIALKDPCHTLHAQVNTDKSTIKYFLNITECIRLYNQTSDCKLNINYLHVAKACIHCEAYFMAVLCLEMWALSEQSPLENDDFQLIAKEAFTSIGYLDALSGFLDPMNSRLDYLSVENQWEAMLVELDAGPSTNDNTSMYETCLRQCGFYSLAGNVESSEQDYEILWRLGNWNITQNDPKQREFDGQNYRENNFEFYHYHALRSIKRMEEQNAKFAAESARNVVIEILKLVSSECAQNIYKYITWLQMIQQIDDFCLLQFPNQNVPSNILQKWDQTSKMEYGHFEHKELSLSQKIALFNMAGIRAQRKIEDSYKGNIVGEHLLNLIMECKLAGNKNLVIRNITRLRNMDIKPELKTKVLIEDADINWKMGNTSMAKSILHHIIKTEAYACCFKKVDALRIYGEYHAESNSESFEIIYKKFFKISSKLLDNFTAKKDDIAKTLPSVLKDYEQYNHSSRKNIHRSIAKYADREYSQLNDYINSEDFQVKIRVMGRNQNDAKAIRDAKRYKTNRDELITLNLLAQNAGIDDYEIKAVEGRKIEYLCLAIENYMQYCILDEEVKSMEIFRIISLWFSNTNVTEVSQKIKDFIEIIPSYKFICVLNQITARLSGVDVDLDNILQKLLVTCSIEHPHHTLPYILAISHANMDSKSASVQNVRVEAANIIVDEISKNDETSELLYQMRTTSKALIDFANKDSKDCVHNTLSDALRRMKDIRIQCHTLELPISPNKEYIITSISKWKDKFTSVGGINAPKKIICICTDGIARPQLLKGKDDLRQDAIMQQIFGIVNDVLSRDRDARKRKLNIRTYKVVPLSMRSGILEWCENTIPLGLYLTGEKKNSGAHKKFRPQDYAPDECYKKLLEKHKSEPTERYKRYQEVCERFKPVFHHFFFEHFLNPEMWFEKRLAYTNSVATTSIVGYILGLGDRHVQNILIDQITAEVIHIDFGIAFEQGKVMPTPETVPFRLTRDIVAPFGVCKVDGIFRKSCEKTMTVLRENQAVLLTVLEVLLYDPLYIWIVKQIDKDSEKVERVKSIGEEEKNCTAQRALIRVKAKLMGMEEVGAGITSVEGQVQRLIKQAMDPRNLSQLFPGWNPHL</sequence>
<dbReference type="Pfam" id="PF02260">
    <property type="entry name" value="FATC"/>
    <property type="match status" value="1"/>
</dbReference>
<dbReference type="PANTHER" id="PTHR37079:SF4">
    <property type="entry name" value="SERINE_THREONINE-PROTEIN KINASE ATM"/>
    <property type="match status" value="1"/>
</dbReference>
<feature type="domain" description="PI3K/PI4K catalytic" evidence="14">
    <location>
        <begin position="2495"/>
        <end position="2811"/>
    </location>
</feature>
<dbReference type="Gene3D" id="1.10.1070.11">
    <property type="entry name" value="Phosphatidylinositol 3-/4-kinase, catalytic domain"/>
    <property type="match status" value="1"/>
</dbReference>
<comment type="catalytic activity">
    <reaction evidence="11">
        <text>L-threonyl-[protein] + ATP = O-phospho-L-threonyl-[protein] + ADP + H(+)</text>
        <dbReference type="Rhea" id="RHEA:46608"/>
        <dbReference type="Rhea" id="RHEA-COMP:11060"/>
        <dbReference type="Rhea" id="RHEA-COMP:11605"/>
        <dbReference type="ChEBI" id="CHEBI:15378"/>
        <dbReference type="ChEBI" id="CHEBI:30013"/>
        <dbReference type="ChEBI" id="CHEBI:30616"/>
        <dbReference type="ChEBI" id="CHEBI:61977"/>
        <dbReference type="ChEBI" id="CHEBI:456216"/>
        <dbReference type="EC" id="2.7.11.1"/>
    </reaction>
</comment>
<evidence type="ECO:0000256" key="6">
    <source>
        <dbReference type="ARBA" id="ARBA00022763"/>
    </source>
</evidence>
<dbReference type="GO" id="GO:0005524">
    <property type="term" value="F:ATP binding"/>
    <property type="evidence" value="ECO:0007669"/>
    <property type="project" value="UniProtKB-KW"/>
</dbReference>
<dbReference type="InterPro" id="IPR036940">
    <property type="entry name" value="PI3/4_kinase_cat_sf"/>
</dbReference>
<name>A0A7R8UCN2_HERIL</name>
<keyword evidence="4" id="KW-0808">Transferase</keyword>
<dbReference type="FunCoup" id="A0A7R8UCN2">
    <property type="interactions" value="1591"/>
</dbReference>
<evidence type="ECO:0000313" key="17">
    <source>
        <dbReference type="EMBL" id="CAD7078326.1"/>
    </source>
</evidence>
<organism evidence="17 18">
    <name type="scientific">Hermetia illucens</name>
    <name type="common">Black soldier fly</name>
    <dbReference type="NCBI Taxonomy" id="343691"/>
    <lineage>
        <taxon>Eukaryota</taxon>
        <taxon>Metazoa</taxon>
        <taxon>Ecdysozoa</taxon>
        <taxon>Arthropoda</taxon>
        <taxon>Hexapoda</taxon>
        <taxon>Insecta</taxon>
        <taxon>Pterygota</taxon>
        <taxon>Neoptera</taxon>
        <taxon>Endopterygota</taxon>
        <taxon>Diptera</taxon>
        <taxon>Brachycera</taxon>
        <taxon>Stratiomyomorpha</taxon>
        <taxon>Stratiomyidae</taxon>
        <taxon>Hermetiinae</taxon>
        <taxon>Hermetia</taxon>
    </lineage>
</organism>
<evidence type="ECO:0000256" key="7">
    <source>
        <dbReference type="ARBA" id="ARBA00022777"/>
    </source>
</evidence>